<dbReference type="SUPFAM" id="SSF52047">
    <property type="entry name" value="RNI-like"/>
    <property type="match status" value="1"/>
</dbReference>
<feature type="transmembrane region" description="Helical" evidence="1">
    <location>
        <begin position="226"/>
        <end position="244"/>
    </location>
</feature>
<evidence type="ECO:0000313" key="2">
    <source>
        <dbReference type="EMBL" id="EFC35200.1"/>
    </source>
</evidence>
<sequence>MTIRSITRRRHQEEVFYNSLKQFPTEIKLYILSFAFPDSILIRFKFSDPNFKFCNIIRTVTISPEANIAGLNRYPFLETVVITRNNFNDDGALGENVDPAKIIDLTQDGIENCVDLTDEPVEYPESVKNFEVEDVDLEEIQTFPPNMERLSIICRRYHTPFNLPLLSNLKTLKLHRVHLFSDLLDFSGIEDLELVNIQLSCPDHSIAFGAPKPALKIAISPYTKRLVLFGFFIINILFANYQLLEHLKYLHLEGNNIKGGQSY</sequence>
<dbReference type="InterPro" id="IPR032675">
    <property type="entry name" value="LRR_dom_sf"/>
</dbReference>
<name>D2W6V2_NAEGR</name>
<dbReference type="GeneID" id="8847780"/>
<keyword evidence="1" id="KW-0812">Transmembrane</keyword>
<protein>
    <submittedName>
        <fullName evidence="2">Predicted protein</fullName>
    </submittedName>
</protein>
<dbReference type="KEGG" id="ngr:NAEGRDRAFT_77145"/>
<keyword evidence="3" id="KW-1185">Reference proteome</keyword>
<proteinExistence type="predicted"/>
<gene>
    <name evidence="2" type="ORF">NAEGRDRAFT_77145</name>
</gene>
<dbReference type="Gene3D" id="3.80.10.10">
    <property type="entry name" value="Ribonuclease Inhibitor"/>
    <property type="match status" value="1"/>
</dbReference>
<dbReference type="Proteomes" id="UP000006671">
    <property type="component" value="Unassembled WGS sequence"/>
</dbReference>
<dbReference type="VEuPathDB" id="AmoebaDB:NAEGRDRAFT_77145"/>
<keyword evidence="1" id="KW-0472">Membrane</keyword>
<dbReference type="EMBL" id="GG739593">
    <property type="protein sequence ID" value="EFC35200.1"/>
    <property type="molecule type" value="Genomic_DNA"/>
</dbReference>
<dbReference type="AlphaFoldDB" id="D2W6V2"/>
<evidence type="ECO:0000313" key="3">
    <source>
        <dbReference type="Proteomes" id="UP000006671"/>
    </source>
</evidence>
<reference evidence="2 3" key="1">
    <citation type="journal article" date="2010" name="Cell">
        <title>The genome of Naegleria gruberi illuminates early eukaryotic versatility.</title>
        <authorList>
            <person name="Fritz-Laylin L.K."/>
            <person name="Prochnik S.E."/>
            <person name="Ginger M.L."/>
            <person name="Dacks J.B."/>
            <person name="Carpenter M.L."/>
            <person name="Field M.C."/>
            <person name="Kuo A."/>
            <person name="Paredez A."/>
            <person name="Chapman J."/>
            <person name="Pham J."/>
            <person name="Shu S."/>
            <person name="Neupane R."/>
            <person name="Cipriano M."/>
            <person name="Mancuso J."/>
            <person name="Tu H."/>
            <person name="Salamov A."/>
            <person name="Lindquist E."/>
            <person name="Shapiro H."/>
            <person name="Lucas S."/>
            <person name="Grigoriev I.V."/>
            <person name="Cande W.Z."/>
            <person name="Fulton C."/>
            <person name="Rokhsar D.S."/>
            <person name="Dawson S.C."/>
        </authorList>
    </citation>
    <scope>NUCLEOTIDE SEQUENCE [LARGE SCALE GENOMIC DNA]</scope>
    <source>
        <strain evidence="2 3">NEG-M</strain>
    </source>
</reference>
<accession>D2W6V2</accession>
<dbReference type="RefSeq" id="XP_002667944.1">
    <property type="nucleotide sequence ID" value="XM_002667898.1"/>
</dbReference>
<keyword evidence="1" id="KW-1133">Transmembrane helix</keyword>
<evidence type="ECO:0000256" key="1">
    <source>
        <dbReference type="SAM" id="Phobius"/>
    </source>
</evidence>
<dbReference type="InParanoid" id="D2W6V2"/>
<organism evidence="3">
    <name type="scientific">Naegleria gruberi</name>
    <name type="common">Amoeba</name>
    <dbReference type="NCBI Taxonomy" id="5762"/>
    <lineage>
        <taxon>Eukaryota</taxon>
        <taxon>Discoba</taxon>
        <taxon>Heterolobosea</taxon>
        <taxon>Tetramitia</taxon>
        <taxon>Eutetramitia</taxon>
        <taxon>Vahlkampfiidae</taxon>
        <taxon>Naegleria</taxon>
    </lineage>
</organism>